<accession>A0AAE2RCN3</accession>
<dbReference type="AlphaFoldDB" id="A0AAE2RCN3"/>
<protein>
    <submittedName>
        <fullName evidence="1">Uncharacterized protein</fullName>
    </submittedName>
</protein>
<name>A0AAE2RCN3_AGRVI</name>
<sequence length="75" mass="8243">MAPLNFIVPVTREGLTMIGWPVQKKKWRSGGDKPITRWIAPLFSIVITLGKLLDRAGGQQMKKGSYSGCPTKKTG</sequence>
<evidence type="ECO:0000313" key="1">
    <source>
        <dbReference type="EMBL" id="MBF2715873.1"/>
    </source>
</evidence>
<gene>
    <name evidence="1" type="ORF">IEI95_016775</name>
</gene>
<reference evidence="1" key="1">
    <citation type="submission" date="2020-11" db="EMBL/GenBank/DDBJ databases">
        <title>Agrobacterium vitis strain K377 genome.</title>
        <authorList>
            <person name="Xi H."/>
        </authorList>
    </citation>
    <scope>NUCLEOTIDE SEQUENCE</scope>
    <source>
        <strain evidence="1">K377</strain>
    </source>
</reference>
<organism evidence="1 2">
    <name type="scientific">Agrobacterium vitis</name>
    <name type="common">Rhizobium vitis</name>
    <dbReference type="NCBI Taxonomy" id="373"/>
    <lineage>
        <taxon>Bacteria</taxon>
        <taxon>Pseudomonadati</taxon>
        <taxon>Pseudomonadota</taxon>
        <taxon>Alphaproteobacteria</taxon>
        <taxon>Hyphomicrobiales</taxon>
        <taxon>Rhizobiaceae</taxon>
        <taxon>Rhizobium/Agrobacterium group</taxon>
        <taxon>Agrobacterium</taxon>
    </lineage>
</organism>
<dbReference type="RefSeq" id="WP_156536289.1">
    <property type="nucleotide sequence ID" value="NZ_JACXXJ020000005.1"/>
</dbReference>
<comment type="caution">
    <text evidence="1">The sequence shown here is derived from an EMBL/GenBank/DDBJ whole genome shotgun (WGS) entry which is preliminary data.</text>
</comment>
<proteinExistence type="predicted"/>
<evidence type="ECO:0000313" key="2">
    <source>
        <dbReference type="Proteomes" id="UP000655037"/>
    </source>
</evidence>
<dbReference type="EMBL" id="JACXXJ020000005">
    <property type="protein sequence ID" value="MBF2715873.1"/>
    <property type="molecule type" value="Genomic_DNA"/>
</dbReference>
<dbReference type="Proteomes" id="UP000655037">
    <property type="component" value="Unassembled WGS sequence"/>
</dbReference>